<name>W7M7N1_GIBM7</name>
<keyword evidence="2" id="KW-1185">Reference proteome</keyword>
<dbReference type="RefSeq" id="XP_018753201.1">
    <property type="nucleotide sequence ID" value="XM_018905295.1"/>
</dbReference>
<dbReference type="Proteomes" id="UP000009096">
    <property type="component" value="Chromosome 8"/>
</dbReference>
<evidence type="ECO:0000313" key="2">
    <source>
        <dbReference type="Proteomes" id="UP000009096"/>
    </source>
</evidence>
<dbReference type="VEuPathDB" id="FungiDB:FVEG_16058"/>
<organism evidence="1 2">
    <name type="scientific">Gibberella moniliformis (strain M3125 / FGSC 7600)</name>
    <name type="common">Maize ear and stalk rot fungus</name>
    <name type="synonym">Fusarium verticillioides</name>
    <dbReference type="NCBI Taxonomy" id="334819"/>
    <lineage>
        <taxon>Eukaryota</taxon>
        <taxon>Fungi</taxon>
        <taxon>Dikarya</taxon>
        <taxon>Ascomycota</taxon>
        <taxon>Pezizomycotina</taxon>
        <taxon>Sordariomycetes</taxon>
        <taxon>Hypocreomycetidae</taxon>
        <taxon>Hypocreales</taxon>
        <taxon>Nectriaceae</taxon>
        <taxon>Fusarium</taxon>
        <taxon>Fusarium fujikuroi species complex</taxon>
    </lineage>
</organism>
<evidence type="ECO:0000313" key="1">
    <source>
        <dbReference type="EMBL" id="EWG47011.1"/>
    </source>
</evidence>
<dbReference type="AlphaFoldDB" id="W7M7N1"/>
<reference evidence="1" key="2">
    <citation type="submission" date="2013-11" db="EMBL/GenBank/DDBJ databases">
        <authorList>
            <consortium name="The Broad Institute Genome Sequencing Platform"/>
            <person name="Ma L.-J."/>
            <person name="Corby-Kistler H."/>
            <person name="Broz K."/>
            <person name="Gale L.R."/>
            <person name="Jonkers W."/>
            <person name="O'Donnell K."/>
            <person name="Ploetz R."/>
            <person name="Steinberg C."/>
            <person name="Schwartz D.C."/>
            <person name="VanEtten H."/>
            <person name="Zhou S."/>
            <person name="Young S.K."/>
            <person name="Zeng Q."/>
            <person name="Gargeya S."/>
            <person name="Fitzgerald M."/>
            <person name="Abouelleil A."/>
            <person name="Alvarado L."/>
            <person name="Chapman S.B."/>
            <person name="Gainer-Dewar J."/>
            <person name="Goldberg J."/>
            <person name="Griggs A."/>
            <person name="Gujja S."/>
            <person name="Hansen M."/>
            <person name="Howarth C."/>
            <person name="Imamovic A."/>
            <person name="Ireland A."/>
            <person name="Larimer J."/>
            <person name="McCowan C."/>
            <person name="Murphy C."/>
            <person name="Pearson M."/>
            <person name="Poon T.W."/>
            <person name="Priest M."/>
            <person name="Roberts A."/>
            <person name="Saif S."/>
            <person name="Shea T."/>
            <person name="Sykes S."/>
            <person name="Wortman J."/>
            <person name="Nusbaum C."/>
            <person name="Birren B."/>
        </authorList>
    </citation>
    <scope>NUCLEOTIDE SEQUENCE</scope>
    <source>
        <strain evidence="1">7600</strain>
    </source>
</reference>
<reference evidence="1 2" key="1">
    <citation type="journal article" date="2010" name="Nature">
        <title>Comparative genomics reveals mobile pathogenicity chromosomes in Fusarium.</title>
        <authorList>
            <person name="Ma L.J."/>
            <person name="van der Does H.C."/>
            <person name="Borkovich K.A."/>
            <person name="Coleman J.J."/>
            <person name="Daboussi M.J."/>
            <person name="Di Pietro A."/>
            <person name="Dufresne M."/>
            <person name="Freitag M."/>
            <person name="Grabherr M."/>
            <person name="Henrissat B."/>
            <person name="Houterman P.M."/>
            <person name="Kang S."/>
            <person name="Shim W.B."/>
            <person name="Woloshuk C."/>
            <person name="Xie X."/>
            <person name="Xu J.R."/>
            <person name="Antoniw J."/>
            <person name="Baker S.E."/>
            <person name="Bluhm B.H."/>
            <person name="Breakspear A."/>
            <person name="Brown D.W."/>
            <person name="Butchko R.A."/>
            <person name="Chapman S."/>
            <person name="Coulson R."/>
            <person name="Coutinho P.M."/>
            <person name="Danchin E.G."/>
            <person name="Diener A."/>
            <person name="Gale L.R."/>
            <person name="Gardiner D.M."/>
            <person name="Goff S."/>
            <person name="Hammond-Kosack K.E."/>
            <person name="Hilburn K."/>
            <person name="Hua-Van A."/>
            <person name="Jonkers W."/>
            <person name="Kazan K."/>
            <person name="Kodira C.D."/>
            <person name="Koehrsen M."/>
            <person name="Kumar L."/>
            <person name="Lee Y.H."/>
            <person name="Li L."/>
            <person name="Manners J.M."/>
            <person name="Miranda-Saavedra D."/>
            <person name="Mukherjee M."/>
            <person name="Park G."/>
            <person name="Park J."/>
            <person name="Park S.Y."/>
            <person name="Proctor R.H."/>
            <person name="Regev A."/>
            <person name="Ruiz-Roldan M.C."/>
            <person name="Sain D."/>
            <person name="Sakthikumar S."/>
            <person name="Sykes S."/>
            <person name="Schwartz D.C."/>
            <person name="Turgeon B.G."/>
            <person name="Wapinski I."/>
            <person name="Yoder O."/>
            <person name="Young S."/>
            <person name="Zeng Q."/>
            <person name="Zhou S."/>
            <person name="Galagan J."/>
            <person name="Cuomo C.A."/>
            <person name="Kistler H.C."/>
            <person name="Rep M."/>
        </authorList>
    </citation>
    <scope>NUCLEOTIDE SEQUENCE [LARGE SCALE GENOMIC DNA]</scope>
    <source>
        <strain evidence="1">7600</strain>
        <strain evidence="2">M3125 / FGSC 7600</strain>
    </source>
</reference>
<dbReference type="RefSeq" id="XP_018753202.1">
    <property type="nucleotide sequence ID" value="XM_018905296.1"/>
</dbReference>
<dbReference type="GeneID" id="30072934"/>
<dbReference type="EMBL" id="DS022250">
    <property type="protein sequence ID" value="EWG47011.1"/>
    <property type="molecule type" value="Genomic_DNA"/>
</dbReference>
<accession>W7M7N1</accession>
<protein>
    <submittedName>
        <fullName evidence="1">Uncharacterized protein</fullName>
    </submittedName>
</protein>
<proteinExistence type="predicted"/>
<dbReference type="EMBL" id="DS022250">
    <property type="protein sequence ID" value="EWG47010.1"/>
    <property type="molecule type" value="Genomic_DNA"/>
</dbReference>
<gene>
    <name evidence="1" type="ORF">FVEG_16058</name>
</gene>
<sequence>MSKDWHRLLLKGWLMCQVNQLHSATKTAPRQTRCHRHTSKAKALLPSDVQVLSLASPRSAQTSKGWLPFAVWACLYVSPEVPDTSTCDTNLGPGVDSVTSEGSL</sequence>
<dbReference type="KEGG" id="fvr:FVEG_16058"/>